<dbReference type="EMBL" id="CP002498">
    <property type="protein sequence ID" value="AET38182.1"/>
    <property type="molecule type" value="Genomic_DNA"/>
</dbReference>
<gene>
    <name evidence="3" type="ordered locus">Ecym_2455</name>
</gene>
<dbReference type="KEGG" id="erc:Ecym_2455"/>
<dbReference type="GO" id="GO:1900102">
    <property type="term" value="P:negative regulation of endoplasmic reticulum unfolded protein response"/>
    <property type="evidence" value="ECO:0007669"/>
    <property type="project" value="EnsemblFungi"/>
</dbReference>
<organism evidence="3 4">
    <name type="scientific">Eremothecium cymbalariae (strain CBS 270.75 / DBVPG 7215 / KCTC 17166 / NRRL Y-17582)</name>
    <name type="common">Yeast</name>
    <dbReference type="NCBI Taxonomy" id="931890"/>
    <lineage>
        <taxon>Eukaryota</taxon>
        <taxon>Fungi</taxon>
        <taxon>Dikarya</taxon>
        <taxon>Ascomycota</taxon>
        <taxon>Saccharomycotina</taxon>
        <taxon>Saccharomycetes</taxon>
        <taxon>Saccharomycetales</taxon>
        <taxon>Saccharomycetaceae</taxon>
        <taxon>Eremothecium</taxon>
    </lineage>
</organism>
<evidence type="ECO:0000259" key="2">
    <source>
        <dbReference type="Pfam" id="PF00149"/>
    </source>
</evidence>
<keyword evidence="1" id="KW-1133">Transmembrane helix</keyword>
<keyword evidence="4" id="KW-1185">Reference proteome</keyword>
<dbReference type="RefSeq" id="XP_003644999.1">
    <property type="nucleotide sequence ID" value="XM_003644951.1"/>
</dbReference>
<evidence type="ECO:0000256" key="1">
    <source>
        <dbReference type="SAM" id="Phobius"/>
    </source>
</evidence>
<dbReference type="HOGENOM" id="CLU_019692_4_2_1"/>
<feature type="domain" description="Calcineurin-like phosphoesterase" evidence="2">
    <location>
        <begin position="243"/>
        <end position="494"/>
    </location>
</feature>
<dbReference type="CDD" id="cd07383">
    <property type="entry name" value="MPP_Dcr2"/>
    <property type="match status" value="1"/>
</dbReference>
<dbReference type="Pfam" id="PF00149">
    <property type="entry name" value="Metallophos"/>
    <property type="match status" value="1"/>
</dbReference>
<dbReference type="SUPFAM" id="SSF56300">
    <property type="entry name" value="Metallo-dependent phosphatases"/>
    <property type="match status" value="1"/>
</dbReference>
<dbReference type="AlphaFoldDB" id="G8JPC4"/>
<protein>
    <recommendedName>
        <fullName evidence="2">Calcineurin-like phosphoesterase domain-containing protein</fullName>
    </recommendedName>
</protein>
<evidence type="ECO:0000313" key="4">
    <source>
        <dbReference type="Proteomes" id="UP000006790"/>
    </source>
</evidence>
<sequence>MVLLSKKIRRMFVYLGCVVICGVFYYQIAGLDPVSLWGSPKEIFNVKFDLEDTEVFSDLFDESLVVNFGKKRCLSGAGVVEMCWTKSKLFSATSFHKQAVVRTIIKKNILGLKQARWFGISEYLFYDSISFKTLAVYFSKGLLKGSLGVFDISKEQLAGSKRVDDLYVKIGEWDIAMAGNGEYVSGINVLFGEDCVDPRVNWNLEKGWKLADRYYPSYLSIKRIQVRKGTPGVDLRVNEEGNFKVVQLADLHFGVGKGECKDEFPTTENCEADPKTLNFVETVLEIENPDLIVFTGDQIEGEWEQDSETALLKALGPAIRRGIPYAVIWGNHDDSGSMDRQELSKYVYQLPYSLFKINPRDGLRNDFGFGNYVLQVDDRDGSPAITFYFLDSHKRSPNPKVYFGYDWIKEEQLNYLEEYYTKNLADKHTDLSMAFIHIPLPEYLNFQSVRNDEQQNEKIGSFKEGITAPRYNSGTADVLVKLKVSAVSVGHDHCNDYCLETDFLSHSDSLWLCYGGAVGERGYAGYGGTERRIRIFEFNAKKKVINTWKRLHGSPDRKFDFQIIHDGYTDTA</sequence>
<dbReference type="PANTHER" id="PTHR32440:SF0">
    <property type="entry name" value="PHOSPHATASE DCR2-RELATED"/>
    <property type="match status" value="1"/>
</dbReference>
<dbReference type="GO" id="GO:0007089">
    <property type="term" value="P:traversing start control point of mitotic cell cycle"/>
    <property type="evidence" value="ECO:0007669"/>
    <property type="project" value="EnsemblFungi"/>
</dbReference>
<reference evidence="4" key="1">
    <citation type="journal article" date="2012" name="G3 (Bethesda)">
        <title>Pichia sorbitophila, an interspecies yeast hybrid reveals early steps of genome resolution following polyploidization.</title>
        <authorList>
            <person name="Leh Louis V."/>
            <person name="Despons L."/>
            <person name="Friedrich A."/>
            <person name="Martin T."/>
            <person name="Durrens P."/>
            <person name="Casaregola S."/>
            <person name="Neuveglise C."/>
            <person name="Fairhead C."/>
            <person name="Marck C."/>
            <person name="Cruz J.A."/>
            <person name="Straub M.L."/>
            <person name="Kugler V."/>
            <person name="Sacerdot C."/>
            <person name="Uzunov Z."/>
            <person name="Thierry A."/>
            <person name="Weiss S."/>
            <person name="Bleykasten C."/>
            <person name="De Montigny J."/>
            <person name="Jacques N."/>
            <person name="Jung P."/>
            <person name="Lemaire M."/>
            <person name="Mallet S."/>
            <person name="Morel G."/>
            <person name="Richard G.F."/>
            <person name="Sarkar A."/>
            <person name="Savel G."/>
            <person name="Schacherer J."/>
            <person name="Seret M.L."/>
            <person name="Talla E."/>
            <person name="Samson G."/>
            <person name="Jubin C."/>
            <person name="Poulain J."/>
            <person name="Vacherie B."/>
            <person name="Barbe V."/>
            <person name="Pelletier E."/>
            <person name="Sherman D.J."/>
            <person name="Westhof E."/>
            <person name="Weissenbach J."/>
            <person name="Baret P.V."/>
            <person name="Wincker P."/>
            <person name="Gaillardin C."/>
            <person name="Dujon B."/>
            <person name="Souciet J.L."/>
        </authorList>
    </citation>
    <scope>NUCLEOTIDE SEQUENCE [LARGE SCALE GENOMIC DNA]</scope>
    <source>
        <strain evidence="4">CBS 270.75 / DBVPG 7215 / KCTC 17166 / NRRL Y-17582</strain>
    </source>
</reference>
<dbReference type="OrthoDB" id="783096at2759"/>
<dbReference type="eggNOG" id="KOG1432">
    <property type="taxonomic scope" value="Eukaryota"/>
</dbReference>
<keyword evidence="1" id="KW-0472">Membrane</keyword>
<dbReference type="PANTHER" id="PTHR32440">
    <property type="entry name" value="PHOSPHATASE DCR2-RELATED-RELATED"/>
    <property type="match status" value="1"/>
</dbReference>
<evidence type="ECO:0000313" key="3">
    <source>
        <dbReference type="EMBL" id="AET38182.1"/>
    </source>
</evidence>
<dbReference type="Gene3D" id="3.60.21.10">
    <property type="match status" value="1"/>
</dbReference>
<keyword evidence="1" id="KW-0812">Transmembrane</keyword>
<dbReference type="InterPro" id="IPR004843">
    <property type="entry name" value="Calcineurin-like_PHP"/>
</dbReference>
<name>G8JPC4_ERECY</name>
<feature type="transmembrane region" description="Helical" evidence="1">
    <location>
        <begin position="12"/>
        <end position="29"/>
    </location>
</feature>
<dbReference type="InParanoid" id="G8JPC4"/>
<dbReference type="FunCoup" id="G8JPC4">
    <property type="interactions" value="68"/>
</dbReference>
<dbReference type="InterPro" id="IPR029052">
    <property type="entry name" value="Metallo-depent_PP-like"/>
</dbReference>
<proteinExistence type="predicted"/>
<dbReference type="GO" id="GO:0005737">
    <property type="term" value="C:cytoplasm"/>
    <property type="evidence" value="ECO:0007669"/>
    <property type="project" value="TreeGrafter"/>
</dbReference>
<accession>G8JPC4</accession>
<dbReference type="OMA" id="NIGYHEC"/>
<dbReference type="Proteomes" id="UP000006790">
    <property type="component" value="Chromosome 2"/>
</dbReference>
<dbReference type="GeneID" id="11470676"/>
<dbReference type="GO" id="GO:0004721">
    <property type="term" value="F:phosphoprotein phosphatase activity"/>
    <property type="evidence" value="ECO:0007669"/>
    <property type="project" value="EnsemblFungi"/>
</dbReference>
<dbReference type="STRING" id="931890.G8JPC4"/>